<reference evidence="4" key="1">
    <citation type="submission" date="2019-11" db="EMBL/GenBank/DDBJ databases">
        <authorList>
            <person name="Jee S."/>
        </authorList>
    </citation>
    <scope>NUCLEOTIDE SEQUENCE [LARGE SCALE GENOMIC DNA]</scope>
    <source>
        <strain evidence="4">PZ1</strain>
    </source>
</reference>
<dbReference type="Proteomes" id="UP000464054">
    <property type="component" value="Chromosome"/>
</dbReference>
<protein>
    <submittedName>
        <fullName evidence="3">AAA family ATPase</fullName>
    </submittedName>
</protein>
<dbReference type="EMBL" id="CP046377">
    <property type="protein sequence ID" value="QHQ25788.1"/>
    <property type="molecule type" value="Genomic_DNA"/>
</dbReference>
<dbReference type="PANTHER" id="PTHR32114">
    <property type="entry name" value="ABC TRANSPORTER ABCH.3"/>
    <property type="match status" value="1"/>
</dbReference>
<organism evidence="3 4">
    <name type="scientific">Pectobacterium parvum</name>
    <dbReference type="NCBI Taxonomy" id="2778550"/>
    <lineage>
        <taxon>Bacteria</taxon>
        <taxon>Pseudomonadati</taxon>
        <taxon>Pseudomonadota</taxon>
        <taxon>Gammaproteobacteria</taxon>
        <taxon>Enterobacterales</taxon>
        <taxon>Pectobacteriaceae</taxon>
        <taxon>Pectobacterium</taxon>
    </lineage>
</organism>
<evidence type="ECO:0000313" key="3">
    <source>
        <dbReference type="EMBL" id="QHQ25788.1"/>
    </source>
</evidence>
<accession>A0AAP9ILY5</accession>
<feature type="domain" description="Rad50/SbcC-type AAA" evidence="2">
    <location>
        <begin position="17"/>
        <end position="262"/>
    </location>
</feature>
<evidence type="ECO:0000256" key="1">
    <source>
        <dbReference type="SAM" id="Coils"/>
    </source>
</evidence>
<dbReference type="PANTHER" id="PTHR32114:SF2">
    <property type="entry name" value="ABC TRANSPORTER ABCH.3"/>
    <property type="match status" value="1"/>
</dbReference>
<dbReference type="GO" id="GO:0006302">
    <property type="term" value="P:double-strand break repair"/>
    <property type="evidence" value="ECO:0007669"/>
    <property type="project" value="InterPro"/>
</dbReference>
<feature type="coiled-coil region" evidence="1">
    <location>
        <begin position="492"/>
        <end position="529"/>
    </location>
</feature>
<dbReference type="AlphaFoldDB" id="A0AAP9ILY5"/>
<gene>
    <name evidence="3" type="ORF">GMX10_18430</name>
</gene>
<name>A0AAP9ILY5_9GAMM</name>
<evidence type="ECO:0000259" key="2">
    <source>
        <dbReference type="Pfam" id="PF13476"/>
    </source>
</evidence>
<evidence type="ECO:0000313" key="4">
    <source>
        <dbReference type="Proteomes" id="UP000464054"/>
    </source>
</evidence>
<dbReference type="GO" id="GO:0016887">
    <property type="term" value="F:ATP hydrolysis activity"/>
    <property type="evidence" value="ECO:0007669"/>
    <property type="project" value="InterPro"/>
</dbReference>
<dbReference type="SUPFAM" id="SSF52540">
    <property type="entry name" value="P-loop containing nucleoside triphosphate hydrolases"/>
    <property type="match status" value="1"/>
</dbReference>
<dbReference type="Pfam" id="PF13476">
    <property type="entry name" value="AAA_23"/>
    <property type="match status" value="1"/>
</dbReference>
<keyword evidence="1" id="KW-0175">Coiled coil</keyword>
<proteinExistence type="predicted"/>
<sequence length="921" mass="103309">MEVSGRAAMYNLQILNVTISRFRGIPGEVTIPLNTGLTVIYAANGTGKSTLCQAVEWLLTGILPDVSESSLTCKWGDGETFVAADCIISGQQYRLTRTLKGLEKSDGQVITQCNTLSLLSLLSPEEIGAGKNRPQAVLTKQAWLRNSRWLYSNALSLLVDESQAEQRSQVFANILGYGHLIPLQQSINSYLQYLPGVSQLTQRLDRLREELRAVNEAEKANEPASDAAELISQLAVSLDSGQDRSNHETFLQRAQTDIAKYRRETENYGAICLDVSARWEAFEHASGEEQQLRTRILVHRTAWQDANQKHQHAGEQKRRDDGQVRELDKRLKWMAAQGSLAQDYAQIMQQAGVSANLRFTDTQLLENYFEKGIPSGALQGYHEELSRYQEVARSVYVSGQAREEWQSRIRRVSRDEVVALRVKEQQAADELKRMTSSVRALDDQTAELHALGLQLVSQVQGSCCPLCTHDWVKNERLLTALRTARDRLSPEAQALNVQLEQMRSDYAGMEEMLREKEGLLRDADALSASLAVAESKLSEAFRAHCNGVFFEESGITSSSPEQLSQFIAHLDLSARYAAFRERLLAAEAFLKTDTDAVVELSVYDRCQSVQSSLAKMKDDTDIALRTARLAQQVSEMGLKQTGEDVSNSLQQITAAEEQLVTVLADLQFIQTQWRKVSAADLTKANLLQCEEAHAGMQNRLNHLETLYALAQTAVDLHRTITRAGTLRTSIETLERRIGEHTRRKWEGEQARDELASEIERLTSLSLKNLIEPASEMFSRMHANEVYDGLKVAKDGKLRWRALTGDKADDELMTQDYFSQGQRQDLALSLYLARARTLGGTFFLDEPVAHLDDMNRVAMTDIFRMLTMQEKGLGLVLTTASDPLRRHLRQKFSALSGDRALLSIITMNGNPRQGVSFDIEQY</sequence>
<dbReference type="InterPro" id="IPR027417">
    <property type="entry name" value="P-loop_NTPase"/>
</dbReference>
<dbReference type="Gene3D" id="3.40.50.300">
    <property type="entry name" value="P-loop containing nucleotide triphosphate hydrolases"/>
    <property type="match status" value="2"/>
</dbReference>
<dbReference type="InterPro" id="IPR038729">
    <property type="entry name" value="Rad50/SbcC_AAA"/>
</dbReference>